<evidence type="ECO:0000256" key="4">
    <source>
        <dbReference type="HAMAP-Rule" id="MF_01812"/>
    </source>
</evidence>
<feature type="binding site" evidence="4">
    <location>
        <begin position="118"/>
        <end position="119"/>
    </location>
    <ligand>
        <name>acetyl-CoA</name>
        <dbReference type="ChEBI" id="CHEBI:57288"/>
    </ligand>
</feature>
<dbReference type="EMBL" id="CP109011">
    <property type="protein sequence ID" value="WUT43694.1"/>
    <property type="molecule type" value="Genomic_DNA"/>
</dbReference>
<dbReference type="PROSITE" id="PS51186">
    <property type="entry name" value="GNAT"/>
    <property type="match status" value="1"/>
</dbReference>
<dbReference type="InterPro" id="IPR025559">
    <property type="entry name" value="Eis_dom"/>
</dbReference>
<feature type="binding site" evidence="4">
    <location>
        <begin position="82"/>
        <end position="84"/>
    </location>
    <ligand>
        <name>acetyl-CoA</name>
        <dbReference type="ChEBI" id="CHEBI:57288"/>
    </ligand>
</feature>
<evidence type="ECO:0000256" key="2">
    <source>
        <dbReference type="ARBA" id="ARBA00022679"/>
    </source>
</evidence>
<feature type="binding site" evidence="4">
    <location>
        <begin position="90"/>
        <end position="95"/>
    </location>
    <ligand>
        <name>acetyl-CoA</name>
        <dbReference type="ChEBI" id="CHEBI:57288"/>
    </ligand>
</feature>
<sequence>MGTDLRVLRQDDWDEWYDSLIRAFGGVPESAEERELWRELTEHDRSIGVWDGERCVGTAGAFSFRLTVPGGASVPAAGVTMVGVAGTHRRRGLLTSMMRRQLDDVRSWGEPLAVLTASEPVIYGRFGYGVGTYNVNADIDTTRVRLSVPPGTDDVRLRYAAPADVLDACEAVYARLVSRRPGMVARIPGWERLWLLDPEGDRGGASPLQCVVAERDGEVVGFVRYRVKADWEAAGPKGTVVVSDLEALDPATHGALWRFLFDLDLTSRIDIRRRPVDEAWQYLVSDVRRCSLVVRDSLHVRLVDVGAALEARTYQTPVDVVLEVEDSFCPWNSGRWRLSGDAKGASCERTTDAADLALSVRELGAAYLGGVSLASLAGAGLVREVRQGALAEAAVGFGSAVAPWLPHGF</sequence>
<organism evidence="6 7">
    <name type="scientific">Streptomyces pseudovenezuelae</name>
    <dbReference type="NCBI Taxonomy" id="67350"/>
    <lineage>
        <taxon>Bacteria</taxon>
        <taxon>Bacillati</taxon>
        <taxon>Actinomycetota</taxon>
        <taxon>Actinomycetes</taxon>
        <taxon>Kitasatosporales</taxon>
        <taxon>Streptomycetaceae</taxon>
        <taxon>Streptomyces</taxon>
        <taxon>Streptomyces aurantiacus group</taxon>
    </lineage>
</organism>
<feature type="active site" description="Proton acceptor; via carboxylate" evidence="4">
    <location>
        <position position="409"/>
    </location>
</feature>
<feature type="domain" description="N-acetyltransferase" evidence="5">
    <location>
        <begin position="3"/>
        <end position="149"/>
    </location>
</feature>
<dbReference type="InterPro" id="IPR022902">
    <property type="entry name" value="NAcTrfase_Eis"/>
</dbReference>
<proteinExistence type="inferred from homology"/>
<dbReference type="PANTHER" id="PTHR37817:SF1">
    <property type="entry name" value="N-ACETYLTRANSFERASE EIS"/>
    <property type="match status" value="1"/>
</dbReference>
<dbReference type="SUPFAM" id="SSF55718">
    <property type="entry name" value="SCP-like"/>
    <property type="match status" value="1"/>
</dbReference>
<evidence type="ECO:0000256" key="3">
    <source>
        <dbReference type="ARBA" id="ARBA00023315"/>
    </source>
</evidence>
<dbReference type="PANTHER" id="PTHR37817">
    <property type="entry name" value="N-ACETYLTRANSFERASE EIS"/>
    <property type="match status" value="1"/>
</dbReference>
<dbReference type="InterPro" id="IPR036527">
    <property type="entry name" value="SCP2_sterol-bd_dom_sf"/>
</dbReference>
<dbReference type="RefSeq" id="WP_329263927.1">
    <property type="nucleotide sequence ID" value="NZ_CP109011.1"/>
</dbReference>
<dbReference type="InterPro" id="IPR041380">
    <property type="entry name" value="Acetyltransf_17"/>
</dbReference>
<dbReference type="Pfam" id="PF13530">
    <property type="entry name" value="SCP2_2"/>
    <property type="match status" value="1"/>
</dbReference>
<evidence type="ECO:0000313" key="7">
    <source>
        <dbReference type="Proteomes" id="UP001432168"/>
    </source>
</evidence>
<comment type="subunit">
    <text evidence="4">Homohexamer; trimer of dimers.</text>
</comment>
<evidence type="ECO:0000259" key="5">
    <source>
        <dbReference type="PROSITE" id="PS51186"/>
    </source>
</evidence>
<comment type="similarity">
    <text evidence="1 4">Belongs to the acetyltransferase Eis family.</text>
</comment>
<dbReference type="SUPFAM" id="SSF55729">
    <property type="entry name" value="Acyl-CoA N-acyltransferases (Nat)"/>
    <property type="match status" value="1"/>
</dbReference>
<evidence type="ECO:0000256" key="1">
    <source>
        <dbReference type="ARBA" id="ARBA00009213"/>
    </source>
</evidence>
<protein>
    <submittedName>
        <fullName evidence="6">GNAT family N-acetyltransferase</fullName>
    </submittedName>
</protein>
<gene>
    <name evidence="6" type="ORF">OG929_15900</name>
</gene>
<dbReference type="Gene3D" id="3.30.1050.10">
    <property type="entry name" value="SCP2 sterol-binding domain"/>
    <property type="match status" value="1"/>
</dbReference>
<dbReference type="NCBIfam" id="NF002367">
    <property type="entry name" value="PRK01346.1-4"/>
    <property type="match status" value="1"/>
</dbReference>
<dbReference type="InterPro" id="IPR051554">
    <property type="entry name" value="Acetyltransferase_Eis"/>
</dbReference>
<dbReference type="Pfam" id="PF17668">
    <property type="entry name" value="Acetyltransf_17"/>
    <property type="match status" value="1"/>
</dbReference>
<feature type="active site" description="Proton donor" evidence="4">
    <location>
        <position position="123"/>
    </location>
</feature>
<dbReference type="Proteomes" id="UP001432168">
    <property type="component" value="Chromosome"/>
</dbReference>
<keyword evidence="2 4" id="KW-0808">Transferase</keyword>
<dbReference type="InterPro" id="IPR000182">
    <property type="entry name" value="GNAT_dom"/>
</dbReference>
<accession>A0ABZ1WV72</accession>
<dbReference type="Pfam" id="PF13527">
    <property type="entry name" value="Acetyltransf_9"/>
    <property type="match status" value="1"/>
</dbReference>
<evidence type="ECO:0000313" key="6">
    <source>
        <dbReference type="EMBL" id="WUT43694.1"/>
    </source>
</evidence>
<keyword evidence="7" id="KW-1185">Reference proteome</keyword>
<dbReference type="InterPro" id="IPR016181">
    <property type="entry name" value="Acyl_CoA_acyltransferase"/>
</dbReference>
<dbReference type="HAMAP" id="MF_01812">
    <property type="entry name" value="Eis"/>
    <property type="match status" value="1"/>
</dbReference>
<dbReference type="Gene3D" id="3.40.630.30">
    <property type="match status" value="2"/>
</dbReference>
<keyword evidence="3 4" id="KW-0012">Acyltransferase</keyword>
<reference evidence="6" key="1">
    <citation type="submission" date="2022-10" db="EMBL/GenBank/DDBJ databases">
        <title>The complete genomes of actinobacterial strains from the NBC collection.</title>
        <authorList>
            <person name="Joergensen T.S."/>
            <person name="Alvarez Arevalo M."/>
            <person name="Sterndorff E.B."/>
            <person name="Faurdal D."/>
            <person name="Vuksanovic O."/>
            <person name="Mourched A.-S."/>
            <person name="Charusanti P."/>
            <person name="Shaw S."/>
            <person name="Blin K."/>
            <person name="Weber T."/>
        </authorList>
    </citation>
    <scope>NUCLEOTIDE SEQUENCE</scope>
    <source>
        <strain evidence="6">NBC_00686</strain>
    </source>
</reference>
<name>A0ABZ1WV72_9ACTN</name>